<dbReference type="PANTHER" id="PTHR44991:SF1">
    <property type="entry name" value="IMMUNOGLOBULIN SUPERFAMILY MEMBER 5"/>
    <property type="match status" value="1"/>
</dbReference>
<keyword evidence="3" id="KW-0732">Signal</keyword>
<evidence type="ECO:0000256" key="1">
    <source>
        <dbReference type="ARBA" id="ARBA00023319"/>
    </source>
</evidence>
<dbReference type="EMBL" id="JAINUG010000123">
    <property type="protein sequence ID" value="KAJ8394706.1"/>
    <property type="molecule type" value="Genomic_DNA"/>
</dbReference>
<keyword evidence="2" id="KW-1133">Transmembrane helix</keyword>
<keyword evidence="1" id="KW-0393">Immunoglobulin domain</keyword>
<name>A0AAD7WF14_9TELE</name>
<dbReference type="PROSITE" id="PS50835">
    <property type="entry name" value="IG_LIKE"/>
    <property type="match status" value="2"/>
</dbReference>
<feature type="domain" description="Ig-like" evidence="4">
    <location>
        <begin position="12"/>
        <end position="126"/>
    </location>
</feature>
<dbReference type="InterPro" id="IPR013783">
    <property type="entry name" value="Ig-like_fold"/>
</dbReference>
<dbReference type="InterPro" id="IPR036179">
    <property type="entry name" value="Ig-like_dom_sf"/>
</dbReference>
<gene>
    <name evidence="5" type="ORF">AAFF_G00043060</name>
</gene>
<proteinExistence type="predicted"/>
<organism evidence="5 6">
    <name type="scientific">Aldrovandia affinis</name>
    <dbReference type="NCBI Taxonomy" id="143900"/>
    <lineage>
        <taxon>Eukaryota</taxon>
        <taxon>Metazoa</taxon>
        <taxon>Chordata</taxon>
        <taxon>Craniata</taxon>
        <taxon>Vertebrata</taxon>
        <taxon>Euteleostomi</taxon>
        <taxon>Actinopterygii</taxon>
        <taxon>Neopterygii</taxon>
        <taxon>Teleostei</taxon>
        <taxon>Notacanthiformes</taxon>
        <taxon>Halosauridae</taxon>
        <taxon>Aldrovandia</taxon>
    </lineage>
</organism>
<dbReference type="InterPro" id="IPR013151">
    <property type="entry name" value="Immunoglobulin_dom"/>
</dbReference>
<keyword evidence="6" id="KW-1185">Reference proteome</keyword>
<dbReference type="SMART" id="SM00409">
    <property type="entry name" value="IG"/>
    <property type="match status" value="2"/>
</dbReference>
<dbReference type="PANTHER" id="PTHR44991">
    <property type="entry name" value="IMMUNOGLOBULIN SUPERFAMILY MEMBER 5"/>
    <property type="match status" value="1"/>
</dbReference>
<reference evidence="5" key="1">
    <citation type="journal article" date="2023" name="Science">
        <title>Genome structures resolve the early diversification of teleost fishes.</title>
        <authorList>
            <person name="Parey E."/>
            <person name="Louis A."/>
            <person name="Montfort J."/>
            <person name="Bouchez O."/>
            <person name="Roques C."/>
            <person name="Iampietro C."/>
            <person name="Lluch J."/>
            <person name="Castinel A."/>
            <person name="Donnadieu C."/>
            <person name="Desvignes T."/>
            <person name="Floi Bucao C."/>
            <person name="Jouanno E."/>
            <person name="Wen M."/>
            <person name="Mejri S."/>
            <person name="Dirks R."/>
            <person name="Jansen H."/>
            <person name="Henkel C."/>
            <person name="Chen W.J."/>
            <person name="Zahm M."/>
            <person name="Cabau C."/>
            <person name="Klopp C."/>
            <person name="Thompson A.W."/>
            <person name="Robinson-Rechavi M."/>
            <person name="Braasch I."/>
            <person name="Lecointre G."/>
            <person name="Bobe J."/>
            <person name="Postlethwait J.H."/>
            <person name="Berthelot C."/>
            <person name="Roest Crollius H."/>
            <person name="Guiguen Y."/>
        </authorList>
    </citation>
    <scope>NUCLEOTIDE SEQUENCE</scope>
    <source>
        <strain evidence="5">NC1722</strain>
    </source>
</reference>
<dbReference type="Gene3D" id="2.60.40.10">
    <property type="entry name" value="Immunoglobulins"/>
    <property type="match status" value="2"/>
</dbReference>
<dbReference type="AlphaFoldDB" id="A0AAD7WF14"/>
<evidence type="ECO:0000256" key="3">
    <source>
        <dbReference type="SAM" id="SignalP"/>
    </source>
</evidence>
<keyword evidence="2" id="KW-0472">Membrane</keyword>
<dbReference type="InterPro" id="IPR003599">
    <property type="entry name" value="Ig_sub"/>
</dbReference>
<evidence type="ECO:0000256" key="2">
    <source>
        <dbReference type="SAM" id="Phobius"/>
    </source>
</evidence>
<dbReference type="Pfam" id="PF00047">
    <property type="entry name" value="ig"/>
    <property type="match status" value="1"/>
</dbReference>
<accession>A0AAD7WF14</accession>
<feature type="signal peptide" evidence="3">
    <location>
        <begin position="1"/>
        <end position="20"/>
    </location>
</feature>
<evidence type="ECO:0000313" key="6">
    <source>
        <dbReference type="Proteomes" id="UP001221898"/>
    </source>
</evidence>
<comment type="caution">
    <text evidence="5">The sequence shown here is derived from an EMBL/GenBank/DDBJ whole genome shotgun (WGS) entry which is preliminary data.</text>
</comment>
<feature type="transmembrane region" description="Helical" evidence="2">
    <location>
        <begin position="226"/>
        <end position="251"/>
    </location>
</feature>
<evidence type="ECO:0000259" key="4">
    <source>
        <dbReference type="PROSITE" id="PS50835"/>
    </source>
</evidence>
<keyword evidence="2" id="KW-0812">Transmembrane</keyword>
<dbReference type="Proteomes" id="UP001221898">
    <property type="component" value="Unassembled WGS sequence"/>
</dbReference>
<dbReference type="InterPro" id="IPR007110">
    <property type="entry name" value="Ig-like_dom"/>
</dbReference>
<feature type="domain" description="Ig-like" evidence="4">
    <location>
        <begin position="136"/>
        <end position="199"/>
    </location>
</feature>
<feature type="chain" id="PRO_5042252956" description="Ig-like domain-containing protein" evidence="3">
    <location>
        <begin position="21"/>
        <end position="272"/>
    </location>
</feature>
<evidence type="ECO:0000313" key="5">
    <source>
        <dbReference type="EMBL" id="KAJ8394706.1"/>
    </source>
</evidence>
<sequence length="272" mass="30301">MDGIWLFFILLPEFGGVILQVQLEPKNATVYRGREARFNCSLGQPDWVIMTWSLKGSLVLTISKEFGAITNNDRFTAENHTSDQSYMWEFFIKSAQRNDSGEVICDVQNIGRNVATLSVQESGTVAIPGGNVTAMEKQQVTFYCLALEWFPEPLVTWTMDGIAVDNHNISTVAFEGWFNSTSTLTILANYSVTIECQATVLTLPVPKTSSVFLTVAAEPDEKDQTVLIAVTVSVVAVVLLVLIIIVLSVFYCKRRRVTASTAFRQRTRQIQL</sequence>
<dbReference type="SUPFAM" id="SSF48726">
    <property type="entry name" value="Immunoglobulin"/>
    <property type="match status" value="2"/>
</dbReference>
<protein>
    <recommendedName>
        <fullName evidence="4">Ig-like domain-containing protein</fullName>
    </recommendedName>
</protein>